<gene>
    <name evidence="3" type="ORF">I316_05554</name>
</gene>
<sequence>MPKPSQAQAQVQAPLEPIKPANYSHIALLRPTPNVWRLNLSSPPDNRLTPELLSELSHALDVVESEWRALRGGGKFDPKERERLGGDGKGAGALILGSGVDKFWSNGLDWARSLKIQNFFEEIFDPVTWRILTFPLVTIAAINGHAFAGGMILALSCDYRIMTSGKGYLCMNELAFGSPLPNSFNALLALRIPNLQQQRDTLMARRWTQPELLKMGLLDEIVEPGPGALDDKAVELGVREGGKIAAGSWGAIKRGIFHPVLEASQSYRKLNLPPQEEKEFYDRVVVGKGIKDRQAKL</sequence>
<dbReference type="Gene3D" id="3.90.226.10">
    <property type="entry name" value="2-enoyl-CoA Hydratase, Chain A, domain 1"/>
    <property type="match status" value="1"/>
</dbReference>
<dbReference type="AlphaFoldDB" id="A0A1B9GPG8"/>
<dbReference type="PANTHER" id="PTHR11941:SF75">
    <property type="entry name" value="ENOYL-COA HYDRATASE_ISOMERASE FAMILY PROTEIN"/>
    <property type="match status" value="1"/>
</dbReference>
<proteinExistence type="inferred from homology"/>
<keyword evidence="4" id="KW-1185">Reference proteome</keyword>
<dbReference type="GO" id="GO:0006635">
    <property type="term" value="P:fatty acid beta-oxidation"/>
    <property type="evidence" value="ECO:0007669"/>
    <property type="project" value="TreeGrafter"/>
</dbReference>
<dbReference type="InterPro" id="IPR001753">
    <property type="entry name" value="Enoyl-CoA_hydra/iso"/>
</dbReference>
<comment type="similarity">
    <text evidence="1 2">Belongs to the enoyl-CoA hydratase/isomerase family.</text>
</comment>
<dbReference type="CDD" id="cd06558">
    <property type="entry name" value="crotonase-like"/>
    <property type="match status" value="1"/>
</dbReference>
<dbReference type="GO" id="GO:0004165">
    <property type="term" value="F:delta(3)-delta(2)-enoyl-CoA isomerase activity"/>
    <property type="evidence" value="ECO:0007669"/>
    <property type="project" value="TreeGrafter"/>
</dbReference>
<organism evidence="3 4">
    <name type="scientific">Kwoniella heveanensis BCC8398</name>
    <dbReference type="NCBI Taxonomy" id="1296120"/>
    <lineage>
        <taxon>Eukaryota</taxon>
        <taxon>Fungi</taxon>
        <taxon>Dikarya</taxon>
        <taxon>Basidiomycota</taxon>
        <taxon>Agaricomycotina</taxon>
        <taxon>Tremellomycetes</taxon>
        <taxon>Tremellales</taxon>
        <taxon>Cryptococcaceae</taxon>
        <taxon>Kwoniella</taxon>
    </lineage>
</organism>
<dbReference type="InterPro" id="IPR018376">
    <property type="entry name" value="Enoyl-CoA_hyd/isom_CS"/>
</dbReference>
<accession>A0A1B9GPG8</accession>
<dbReference type="PROSITE" id="PS00166">
    <property type="entry name" value="ENOYL_COA_HYDRATASE"/>
    <property type="match status" value="1"/>
</dbReference>
<dbReference type="OrthoDB" id="1696280at2759"/>
<dbReference type="SUPFAM" id="SSF52096">
    <property type="entry name" value="ClpP/crotonase"/>
    <property type="match status" value="1"/>
</dbReference>
<dbReference type="GO" id="GO:0005777">
    <property type="term" value="C:peroxisome"/>
    <property type="evidence" value="ECO:0007669"/>
    <property type="project" value="TreeGrafter"/>
</dbReference>
<reference evidence="3 4" key="1">
    <citation type="submission" date="2013-07" db="EMBL/GenBank/DDBJ databases">
        <title>The Genome Sequence of Cryptococcus heveanensis BCC8398.</title>
        <authorList>
            <consortium name="The Broad Institute Genome Sequencing Platform"/>
            <person name="Cuomo C."/>
            <person name="Litvintseva A."/>
            <person name="Chen Y."/>
            <person name="Heitman J."/>
            <person name="Sun S."/>
            <person name="Springer D."/>
            <person name="Dromer F."/>
            <person name="Young S.K."/>
            <person name="Zeng Q."/>
            <person name="Gargeya S."/>
            <person name="Fitzgerald M."/>
            <person name="Abouelleil A."/>
            <person name="Alvarado L."/>
            <person name="Berlin A.M."/>
            <person name="Chapman S.B."/>
            <person name="Dewar J."/>
            <person name="Goldberg J."/>
            <person name="Griggs A."/>
            <person name="Gujja S."/>
            <person name="Hansen M."/>
            <person name="Howarth C."/>
            <person name="Imamovic A."/>
            <person name="Larimer J."/>
            <person name="McCowan C."/>
            <person name="Murphy C."/>
            <person name="Pearson M."/>
            <person name="Priest M."/>
            <person name="Roberts A."/>
            <person name="Saif S."/>
            <person name="Shea T."/>
            <person name="Sykes S."/>
            <person name="Wortman J."/>
            <person name="Nusbaum C."/>
            <person name="Birren B."/>
        </authorList>
    </citation>
    <scope>NUCLEOTIDE SEQUENCE [LARGE SCALE GENOMIC DNA]</scope>
    <source>
        <strain evidence="3 4">BCC8398</strain>
    </source>
</reference>
<evidence type="ECO:0000256" key="2">
    <source>
        <dbReference type="RuleBase" id="RU003707"/>
    </source>
</evidence>
<name>A0A1B9GPG8_9TREE</name>
<dbReference type="STRING" id="1296120.A0A1B9GPG8"/>
<reference evidence="4" key="2">
    <citation type="submission" date="2013-12" db="EMBL/GenBank/DDBJ databases">
        <title>Evolution of pathogenesis and genome organization in the Tremellales.</title>
        <authorList>
            <person name="Cuomo C."/>
            <person name="Litvintseva A."/>
            <person name="Heitman J."/>
            <person name="Chen Y."/>
            <person name="Sun S."/>
            <person name="Springer D."/>
            <person name="Dromer F."/>
            <person name="Young S."/>
            <person name="Zeng Q."/>
            <person name="Chapman S."/>
            <person name="Gujja S."/>
            <person name="Saif S."/>
            <person name="Birren B."/>
        </authorList>
    </citation>
    <scope>NUCLEOTIDE SEQUENCE [LARGE SCALE GENOMIC DNA]</scope>
    <source>
        <strain evidence="4">BCC8398</strain>
    </source>
</reference>
<dbReference type="Pfam" id="PF00378">
    <property type="entry name" value="ECH_1"/>
    <property type="match status" value="1"/>
</dbReference>
<dbReference type="Proteomes" id="UP000092666">
    <property type="component" value="Unassembled WGS sequence"/>
</dbReference>
<evidence type="ECO:0000256" key="1">
    <source>
        <dbReference type="ARBA" id="ARBA00005254"/>
    </source>
</evidence>
<evidence type="ECO:0000313" key="4">
    <source>
        <dbReference type="Proteomes" id="UP000092666"/>
    </source>
</evidence>
<dbReference type="InterPro" id="IPR029045">
    <property type="entry name" value="ClpP/crotonase-like_dom_sf"/>
</dbReference>
<protein>
    <submittedName>
        <fullName evidence="3">Enoyl-CoA hydratase/isomerase</fullName>
    </submittedName>
</protein>
<evidence type="ECO:0000313" key="3">
    <source>
        <dbReference type="EMBL" id="OCF32917.1"/>
    </source>
</evidence>
<dbReference type="EMBL" id="KV700128">
    <property type="protein sequence ID" value="OCF32917.1"/>
    <property type="molecule type" value="Genomic_DNA"/>
</dbReference>
<keyword evidence="3" id="KW-0413">Isomerase</keyword>
<dbReference type="PANTHER" id="PTHR11941">
    <property type="entry name" value="ENOYL-COA HYDRATASE-RELATED"/>
    <property type="match status" value="1"/>
</dbReference>